<dbReference type="RefSeq" id="WP_364213978.1">
    <property type="nucleotide sequence ID" value="NZ_JBCGDC010000077.1"/>
</dbReference>
<dbReference type="EMBL" id="JBCGDC010000077">
    <property type="protein sequence ID" value="MFB6396048.1"/>
    <property type="molecule type" value="Genomic_DNA"/>
</dbReference>
<reference evidence="1 2" key="1">
    <citation type="submission" date="2024-04" db="EMBL/GenBank/DDBJ databases">
        <title>Polymorphospora sp. isolated from Baiyangdian Lake in Xiong'an New Area.</title>
        <authorList>
            <person name="Zhang X."/>
            <person name="Liu J."/>
        </authorList>
    </citation>
    <scope>NUCLEOTIDE SEQUENCE [LARGE SCALE GENOMIC DNA]</scope>
    <source>
        <strain evidence="1 2">2-325</strain>
    </source>
</reference>
<dbReference type="Proteomes" id="UP001582793">
    <property type="component" value="Unassembled WGS sequence"/>
</dbReference>
<proteinExistence type="predicted"/>
<keyword evidence="2" id="KW-1185">Reference proteome</keyword>
<name>A0ABV5CZ69_9ACTN</name>
<accession>A0ABV5CZ69</accession>
<gene>
    <name evidence="1" type="ORF">AAFH96_23500</name>
</gene>
<organism evidence="1 2">
    <name type="scientific">Polymorphospora lycopeni</name>
    <dbReference type="NCBI Taxonomy" id="3140240"/>
    <lineage>
        <taxon>Bacteria</taxon>
        <taxon>Bacillati</taxon>
        <taxon>Actinomycetota</taxon>
        <taxon>Actinomycetes</taxon>
        <taxon>Micromonosporales</taxon>
        <taxon>Micromonosporaceae</taxon>
        <taxon>Polymorphospora</taxon>
    </lineage>
</organism>
<comment type="caution">
    <text evidence="1">The sequence shown here is derived from an EMBL/GenBank/DDBJ whole genome shotgun (WGS) entry which is preliminary data.</text>
</comment>
<evidence type="ECO:0000313" key="1">
    <source>
        <dbReference type="EMBL" id="MFB6396048.1"/>
    </source>
</evidence>
<sequence length="87" mass="9616">MALPSTPDKIAKTRTVSAEAILRNQVDLRAYPFRHVSVVARHGFSGGTSPVTEVLMAVEVLQQAGWELVNVSEFSNGRFVHGIVRRR</sequence>
<evidence type="ECO:0000313" key="2">
    <source>
        <dbReference type="Proteomes" id="UP001582793"/>
    </source>
</evidence>
<protein>
    <submittedName>
        <fullName evidence="1">Transcriptional regulator</fullName>
    </submittedName>
</protein>